<dbReference type="PRINTS" id="PR01959">
    <property type="entry name" value="SBIMPHPHTASE"/>
</dbReference>
<dbReference type="PROSITE" id="PS00629">
    <property type="entry name" value="IMP_1"/>
    <property type="match status" value="1"/>
</dbReference>
<dbReference type="GO" id="GO:0007165">
    <property type="term" value="P:signal transduction"/>
    <property type="evidence" value="ECO:0007669"/>
    <property type="project" value="TreeGrafter"/>
</dbReference>
<dbReference type="PANTHER" id="PTHR20854">
    <property type="entry name" value="INOSITOL MONOPHOSPHATASE"/>
    <property type="match status" value="1"/>
</dbReference>
<keyword evidence="5" id="KW-0378">Hydrolase</keyword>
<evidence type="ECO:0000256" key="1">
    <source>
        <dbReference type="ARBA" id="ARBA00001033"/>
    </source>
</evidence>
<dbReference type="SUPFAM" id="SSF56655">
    <property type="entry name" value="Carbohydrate phosphatase"/>
    <property type="match status" value="1"/>
</dbReference>
<evidence type="ECO:0000256" key="5">
    <source>
        <dbReference type="ARBA" id="ARBA00022801"/>
    </source>
</evidence>
<evidence type="ECO:0000256" key="3">
    <source>
        <dbReference type="ARBA" id="ARBA00013106"/>
    </source>
</evidence>
<gene>
    <name evidence="7" type="ORF">METZ01_LOCUS185197</name>
</gene>
<protein>
    <recommendedName>
        <fullName evidence="3">inositol-phosphate phosphatase</fullName>
        <ecNumber evidence="3">3.1.3.25</ecNumber>
    </recommendedName>
</protein>
<name>A0A382D478_9ZZZZ</name>
<dbReference type="FunFam" id="3.30.540.10:FF:000003">
    <property type="entry name" value="Inositol-1-monophosphatase"/>
    <property type="match status" value="1"/>
</dbReference>
<keyword evidence="4" id="KW-0479">Metal-binding</keyword>
<proteinExistence type="predicted"/>
<evidence type="ECO:0000256" key="4">
    <source>
        <dbReference type="ARBA" id="ARBA00022723"/>
    </source>
</evidence>
<dbReference type="InterPro" id="IPR000760">
    <property type="entry name" value="Inositol_monophosphatase-like"/>
</dbReference>
<dbReference type="InterPro" id="IPR020583">
    <property type="entry name" value="Inositol_monoP_metal-BS"/>
</dbReference>
<dbReference type="InterPro" id="IPR022337">
    <property type="entry name" value="Inositol_monophosphatase_SuhB"/>
</dbReference>
<dbReference type="Gene3D" id="3.30.540.10">
    <property type="entry name" value="Fructose-1,6-Bisphosphatase, subunit A, domain 1"/>
    <property type="match status" value="1"/>
</dbReference>
<dbReference type="InterPro" id="IPR033942">
    <property type="entry name" value="IMPase"/>
</dbReference>
<dbReference type="GO" id="GO:0046872">
    <property type="term" value="F:metal ion binding"/>
    <property type="evidence" value="ECO:0007669"/>
    <property type="project" value="UniProtKB-KW"/>
</dbReference>
<dbReference type="GO" id="GO:0008934">
    <property type="term" value="F:inositol monophosphate 1-phosphatase activity"/>
    <property type="evidence" value="ECO:0007669"/>
    <property type="project" value="InterPro"/>
</dbReference>
<reference evidence="7" key="1">
    <citation type="submission" date="2018-05" db="EMBL/GenBank/DDBJ databases">
        <authorList>
            <person name="Lanie J.A."/>
            <person name="Ng W.-L."/>
            <person name="Kazmierczak K.M."/>
            <person name="Andrzejewski T.M."/>
            <person name="Davidsen T.M."/>
            <person name="Wayne K.J."/>
            <person name="Tettelin H."/>
            <person name="Glass J.I."/>
            <person name="Rusch D."/>
            <person name="Podicherti R."/>
            <person name="Tsui H.-C.T."/>
            <person name="Winkler M.E."/>
        </authorList>
    </citation>
    <scope>NUCLEOTIDE SEQUENCE</scope>
</reference>
<dbReference type="EMBL" id="UINC01037205">
    <property type="protein sequence ID" value="SVB32343.1"/>
    <property type="molecule type" value="Genomic_DNA"/>
</dbReference>
<dbReference type="PRINTS" id="PR00377">
    <property type="entry name" value="IMPHPHTASES"/>
</dbReference>
<evidence type="ECO:0000313" key="7">
    <source>
        <dbReference type="EMBL" id="SVB32343.1"/>
    </source>
</evidence>
<organism evidence="7">
    <name type="scientific">marine metagenome</name>
    <dbReference type="NCBI Taxonomy" id="408172"/>
    <lineage>
        <taxon>unclassified sequences</taxon>
        <taxon>metagenomes</taxon>
        <taxon>ecological metagenomes</taxon>
    </lineage>
</organism>
<dbReference type="AlphaFoldDB" id="A0A382D478"/>
<sequence>MQALLNTAIQAARKGGDTALRYFDRPSILEIRRKSHNEYVTQVDNSAEQIIIGAIHQRYPEHAILAEESGGSGTSDFEWIIDPLDGTTNFIHGFPVFAVSIALRVKGRLEIGVVYDPTRQEMFTTIRGQGAYLDGGRIRVSGR</sequence>
<comment type="catalytic activity">
    <reaction evidence="1">
        <text>a myo-inositol phosphate + H2O = myo-inositol + phosphate</text>
        <dbReference type="Rhea" id="RHEA:24056"/>
        <dbReference type="ChEBI" id="CHEBI:15377"/>
        <dbReference type="ChEBI" id="CHEBI:17268"/>
        <dbReference type="ChEBI" id="CHEBI:43474"/>
        <dbReference type="ChEBI" id="CHEBI:84139"/>
        <dbReference type="EC" id="3.1.3.25"/>
    </reaction>
</comment>
<evidence type="ECO:0000256" key="6">
    <source>
        <dbReference type="ARBA" id="ARBA00022842"/>
    </source>
</evidence>
<dbReference type="GO" id="GO:0006020">
    <property type="term" value="P:inositol metabolic process"/>
    <property type="evidence" value="ECO:0007669"/>
    <property type="project" value="TreeGrafter"/>
</dbReference>
<accession>A0A382D478</accession>
<evidence type="ECO:0000256" key="2">
    <source>
        <dbReference type="ARBA" id="ARBA00001946"/>
    </source>
</evidence>
<comment type="cofactor">
    <cofactor evidence="2">
        <name>Mg(2+)</name>
        <dbReference type="ChEBI" id="CHEBI:18420"/>
    </cofactor>
</comment>
<dbReference type="CDD" id="cd01639">
    <property type="entry name" value="IMPase"/>
    <property type="match status" value="1"/>
</dbReference>
<feature type="non-terminal residue" evidence="7">
    <location>
        <position position="143"/>
    </location>
</feature>
<dbReference type="PANTHER" id="PTHR20854:SF4">
    <property type="entry name" value="INOSITOL-1-MONOPHOSPHATASE-RELATED"/>
    <property type="match status" value="1"/>
</dbReference>
<keyword evidence="6" id="KW-0460">Magnesium</keyword>
<dbReference type="EC" id="3.1.3.25" evidence="3"/>
<dbReference type="Pfam" id="PF00459">
    <property type="entry name" value="Inositol_P"/>
    <property type="match status" value="1"/>
</dbReference>